<accession>R7SEM6</accession>
<dbReference type="InterPro" id="IPR036397">
    <property type="entry name" value="RNaseH_sf"/>
</dbReference>
<keyword evidence="3" id="KW-1185">Reference proteome</keyword>
<sequence>MNAGRERPEMVVGDRTITPKTSHKLLGAILDQGLRWKEQVAAAMAKGAAYSAQLWRLSRMSAGMPLKAIRKLHTTVVLTKTLYAADVWLRPPLSWGSTKEMRGSLTVIKKIASLQRGPLLTMTGALRSSPTDILEIMANMRPISLTVQQMFYNAALRLAALPPVHPLAPVYQRAAKRLVKHHQTAIHLLAHRCKVRPGEVETLNYPRLFVAPTPVETHIAKSRKEAVEEHAGRDRGVEVYTDGSGHGGRIGAAAVMVRVNGTTKVLRYHLGSDQRHTVFEAELVGILLAMELL</sequence>
<dbReference type="InterPro" id="IPR012337">
    <property type="entry name" value="RNaseH-like_sf"/>
</dbReference>
<evidence type="ECO:0000313" key="2">
    <source>
        <dbReference type="EMBL" id="EIW74310.1"/>
    </source>
</evidence>
<dbReference type="OrthoDB" id="3051850at2759"/>
<dbReference type="Proteomes" id="UP000053558">
    <property type="component" value="Unassembled WGS sequence"/>
</dbReference>
<proteinExistence type="predicted"/>
<dbReference type="KEGG" id="cput:CONPUDRAFT_67707"/>
<dbReference type="InterPro" id="IPR002156">
    <property type="entry name" value="RNaseH_domain"/>
</dbReference>
<reference evidence="3" key="1">
    <citation type="journal article" date="2012" name="Science">
        <title>The Paleozoic origin of enzymatic lignin decomposition reconstructed from 31 fungal genomes.</title>
        <authorList>
            <person name="Floudas D."/>
            <person name="Binder M."/>
            <person name="Riley R."/>
            <person name="Barry K."/>
            <person name="Blanchette R.A."/>
            <person name="Henrissat B."/>
            <person name="Martinez A.T."/>
            <person name="Otillar R."/>
            <person name="Spatafora J.W."/>
            <person name="Yadav J.S."/>
            <person name="Aerts A."/>
            <person name="Benoit I."/>
            <person name="Boyd A."/>
            <person name="Carlson A."/>
            <person name="Copeland A."/>
            <person name="Coutinho P.M."/>
            <person name="de Vries R.P."/>
            <person name="Ferreira P."/>
            <person name="Findley K."/>
            <person name="Foster B."/>
            <person name="Gaskell J."/>
            <person name="Glotzer D."/>
            <person name="Gorecki P."/>
            <person name="Heitman J."/>
            <person name="Hesse C."/>
            <person name="Hori C."/>
            <person name="Igarashi K."/>
            <person name="Jurgens J.A."/>
            <person name="Kallen N."/>
            <person name="Kersten P."/>
            <person name="Kohler A."/>
            <person name="Kuees U."/>
            <person name="Kumar T.K.A."/>
            <person name="Kuo A."/>
            <person name="LaButti K."/>
            <person name="Larrondo L.F."/>
            <person name="Lindquist E."/>
            <person name="Ling A."/>
            <person name="Lombard V."/>
            <person name="Lucas S."/>
            <person name="Lundell T."/>
            <person name="Martin R."/>
            <person name="McLaughlin D.J."/>
            <person name="Morgenstern I."/>
            <person name="Morin E."/>
            <person name="Murat C."/>
            <person name="Nagy L.G."/>
            <person name="Nolan M."/>
            <person name="Ohm R.A."/>
            <person name="Patyshakuliyeva A."/>
            <person name="Rokas A."/>
            <person name="Ruiz-Duenas F.J."/>
            <person name="Sabat G."/>
            <person name="Salamov A."/>
            <person name="Samejima M."/>
            <person name="Schmutz J."/>
            <person name="Slot J.C."/>
            <person name="St John F."/>
            <person name="Stenlid J."/>
            <person name="Sun H."/>
            <person name="Sun S."/>
            <person name="Syed K."/>
            <person name="Tsang A."/>
            <person name="Wiebenga A."/>
            <person name="Young D."/>
            <person name="Pisabarro A."/>
            <person name="Eastwood D.C."/>
            <person name="Martin F."/>
            <person name="Cullen D."/>
            <person name="Grigoriev I.V."/>
            <person name="Hibbett D.S."/>
        </authorList>
    </citation>
    <scope>NUCLEOTIDE SEQUENCE [LARGE SCALE GENOMIC DNA]</scope>
    <source>
        <strain evidence="3">RWD-64-598 SS2</strain>
    </source>
</reference>
<feature type="domain" description="RNase H type-1" evidence="1">
    <location>
        <begin position="233"/>
        <end position="293"/>
    </location>
</feature>
<feature type="non-terminal residue" evidence="2">
    <location>
        <position position="293"/>
    </location>
</feature>
<dbReference type="OMA" id="LEIMANM"/>
<dbReference type="PROSITE" id="PS50879">
    <property type="entry name" value="RNASE_H_1"/>
    <property type="match status" value="1"/>
</dbReference>
<dbReference type="AlphaFoldDB" id="R7SEM6"/>
<evidence type="ECO:0000313" key="3">
    <source>
        <dbReference type="Proteomes" id="UP000053558"/>
    </source>
</evidence>
<evidence type="ECO:0000259" key="1">
    <source>
        <dbReference type="PROSITE" id="PS50879"/>
    </source>
</evidence>
<gene>
    <name evidence="2" type="ORF">CONPUDRAFT_67707</name>
</gene>
<dbReference type="eggNOG" id="ENOG502STH1">
    <property type="taxonomic scope" value="Eukaryota"/>
</dbReference>
<dbReference type="GeneID" id="19208584"/>
<dbReference type="RefSeq" id="XP_007775521.1">
    <property type="nucleotide sequence ID" value="XM_007777331.1"/>
</dbReference>
<organism evidence="2 3">
    <name type="scientific">Coniophora puteana (strain RWD-64-598)</name>
    <name type="common">Brown rot fungus</name>
    <dbReference type="NCBI Taxonomy" id="741705"/>
    <lineage>
        <taxon>Eukaryota</taxon>
        <taxon>Fungi</taxon>
        <taxon>Dikarya</taxon>
        <taxon>Basidiomycota</taxon>
        <taxon>Agaricomycotina</taxon>
        <taxon>Agaricomycetes</taxon>
        <taxon>Agaricomycetidae</taxon>
        <taxon>Boletales</taxon>
        <taxon>Coniophorineae</taxon>
        <taxon>Coniophoraceae</taxon>
        <taxon>Coniophora</taxon>
    </lineage>
</organism>
<dbReference type="SUPFAM" id="SSF53098">
    <property type="entry name" value="Ribonuclease H-like"/>
    <property type="match status" value="1"/>
</dbReference>
<dbReference type="GO" id="GO:0004523">
    <property type="term" value="F:RNA-DNA hybrid ribonuclease activity"/>
    <property type="evidence" value="ECO:0007669"/>
    <property type="project" value="InterPro"/>
</dbReference>
<protein>
    <recommendedName>
        <fullName evidence="1">RNase H type-1 domain-containing protein</fullName>
    </recommendedName>
</protein>
<dbReference type="Gene3D" id="3.30.420.10">
    <property type="entry name" value="Ribonuclease H-like superfamily/Ribonuclease H"/>
    <property type="match status" value="1"/>
</dbReference>
<dbReference type="GO" id="GO:0003676">
    <property type="term" value="F:nucleic acid binding"/>
    <property type="evidence" value="ECO:0007669"/>
    <property type="project" value="InterPro"/>
</dbReference>
<name>R7SEM6_CONPW</name>
<dbReference type="EMBL" id="JH711593">
    <property type="protein sequence ID" value="EIW74310.1"/>
    <property type="molecule type" value="Genomic_DNA"/>
</dbReference>